<reference evidence="2 3" key="2">
    <citation type="journal article" date="2009" name="PLoS ONE">
        <title>An integrated genetic and cytogenetic map of the cucumber genome.</title>
        <authorList>
            <person name="Ren Y."/>
            <person name="Zhang Z."/>
            <person name="Liu J."/>
            <person name="Staub J.E."/>
            <person name="Han Y."/>
            <person name="Cheng Z."/>
            <person name="Li X."/>
            <person name="Lu J."/>
            <person name="Miao H."/>
            <person name="Kang H."/>
            <person name="Xie B."/>
            <person name="Gu X."/>
            <person name="Wang X."/>
            <person name="Du Y."/>
            <person name="Jin W."/>
            <person name="Huang S."/>
        </authorList>
    </citation>
    <scope>NUCLEOTIDE SEQUENCE [LARGE SCALE GENOMIC DNA]</scope>
    <source>
        <strain evidence="3">cv. 9930</strain>
    </source>
</reference>
<dbReference type="Proteomes" id="UP000029981">
    <property type="component" value="Chromosome 7"/>
</dbReference>
<dbReference type="PANTHER" id="PTHR36484:SF2">
    <property type="entry name" value="OS01G0558700 PROTEIN"/>
    <property type="match status" value="1"/>
</dbReference>
<dbReference type="EMBL" id="CM002928">
    <property type="protein sequence ID" value="KGN45542.1"/>
    <property type="molecule type" value="Genomic_DNA"/>
</dbReference>
<name>A0A0A0KB03_CUCSA</name>
<gene>
    <name evidence="2" type="ORF">Csa_7G451980</name>
</gene>
<dbReference type="OMA" id="QSSHHMP"/>
<dbReference type="AlphaFoldDB" id="A0A0A0KB03"/>
<protein>
    <submittedName>
        <fullName evidence="2">Uncharacterized protein</fullName>
    </submittedName>
</protein>
<reference evidence="2 3" key="1">
    <citation type="journal article" date="2009" name="Nat. Genet.">
        <title>The genome of the cucumber, Cucumis sativus L.</title>
        <authorList>
            <person name="Huang S."/>
            <person name="Li R."/>
            <person name="Zhang Z."/>
            <person name="Li L."/>
            <person name="Gu X."/>
            <person name="Fan W."/>
            <person name="Lucas W.J."/>
            <person name="Wang X."/>
            <person name="Xie B."/>
            <person name="Ni P."/>
            <person name="Ren Y."/>
            <person name="Zhu H."/>
            <person name="Li J."/>
            <person name="Lin K."/>
            <person name="Jin W."/>
            <person name="Fei Z."/>
            <person name="Li G."/>
            <person name="Staub J."/>
            <person name="Kilian A."/>
            <person name="van der Vossen E.A."/>
            <person name="Wu Y."/>
            <person name="Guo J."/>
            <person name="He J."/>
            <person name="Jia Z."/>
            <person name="Ren Y."/>
            <person name="Tian G."/>
            <person name="Lu Y."/>
            <person name="Ruan J."/>
            <person name="Qian W."/>
            <person name="Wang M."/>
            <person name="Huang Q."/>
            <person name="Li B."/>
            <person name="Xuan Z."/>
            <person name="Cao J."/>
            <person name="Asan"/>
            <person name="Wu Z."/>
            <person name="Zhang J."/>
            <person name="Cai Q."/>
            <person name="Bai Y."/>
            <person name="Zhao B."/>
            <person name="Han Y."/>
            <person name="Li Y."/>
            <person name="Li X."/>
            <person name="Wang S."/>
            <person name="Shi Q."/>
            <person name="Liu S."/>
            <person name="Cho W.K."/>
            <person name="Kim J.Y."/>
            <person name="Xu Y."/>
            <person name="Heller-Uszynska K."/>
            <person name="Miao H."/>
            <person name="Cheng Z."/>
            <person name="Zhang S."/>
            <person name="Wu J."/>
            <person name="Yang Y."/>
            <person name="Kang H."/>
            <person name="Li M."/>
            <person name="Liang H."/>
            <person name="Ren X."/>
            <person name="Shi Z."/>
            <person name="Wen M."/>
            <person name="Jian M."/>
            <person name="Yang H."/>
            <person name="Zhang G."/>
            <person name="Yang Z."/>
            <person name="Chen R."/>
            <person name="Liu S."/>
            <person name="Li J."/>
            <person name="Ma L."/>
            <person name="Liu H."/>
            <person name="Zhou Y."/>
            <person name="Zhao J."/>
            <person name="Fang X."/>
            <person name="Li G."/>
            <person name="Fang L."/>
            <person name="Li Y."/>
            <person name="Liu D."/>
            <person name="Zheng H."/>
            <person name="Zhang Y."/>
            <person name="Qin N."/>
            <person name="Li Z."/>
            <person name="Yang G."/>
            <person name="Yang S."/>
            <person name="Bolund L."/>
            <person name="Kristiansen K."/>
            <person name="Zheng H."/>
            <person name="Li S."/>
            <person name="Zhang X."/>
            <person name="Yang H."/>
            <person name="Wang J."/>
            <person name="Sun R."/>
            <person name="Zhang B."/>
            <person name="Jiang S."/>
            <person name="Wang J."/>
            <person name="Du Y."/>
            <person name="Li S."/>
        </authorList>
    </citation>
    <scope>NUCLEOTIDE SEQUENCE [LARGE SCALE GENOMIC DNA]</scope>
    <source>
        <strain evidence="3">cv. 9930</strain>
    </source>
</reference>
<evidence type="ECO:0000313" key="2">
    <source>
        <dbReference type="EMBL" id="KGN45542.1"/>
    </source>
</evidence>
<feature type="compositionally biased region" description="Basic and acidic residues" evidence="1">
    <location>
        <begin position="11"/>
        <end position="22"/>
    </location>
</feature>
<accession>A0A0A0KB03</accession>
<feature type="region of interest" description="Disordered" evidence="1">
    <location>
        <begin position="1"/>
        <end position="27"/>
    </location>
</feature>
<evidence type="ECO:0000256" key="1">
    <source>
        <dbReference type="SAM" id="MobiDB-lite"/>
    </source>
</evidence>
<evidence type="ECO:0000313" key="3">
    <source>
        <dbReference type="Proteomes" id="UP000029981"/>
    </source>
</evidence>
<reference evidence="2 3" key="3">
    <citation type="journal article" date="2010" name="BMC Genomics">
        <title>Transcriptome sequencing and comparative analysis of cucumber flowers with different sex types.</title>
        <authorList>
            <person name="Guo S."/>
            <person name="Zheng Y."/>
            <person name="Joung J.G."/>
            <person name="Liu S."/>
            <person name="Zhang Z."/>
            <person name="Crasta O.R."/>
            <person name="Sobral B.W."/>
            <person name="Xu Y."/>
            <person name="Huang S."/>
            <person name="Fei Z."/>
        </authorList>
    </citation>
    <scope>NUCLEOTIDE SEQUENCE [LARGE SCALE GENOMIC DNA]</scope>
    <source>
        <strain evidence="3">cv. 9930</strain>
    </source>
</reference>
<sequence>MSVKKSLSLTKAEEAKRLTRHEAARKRRRSFDLCFSYPEIPMERGKSLKEMNSEKLKTGIKKWAKAVVAYARTVSDRFGSRRR</sequence>
<proteinExistence type="predicted"/>
<keyword evidence="3" id="KW-1185">Reference proteome</keyword>
<dbReference type="PANTHER" id="PTHR36484">
    <property type="entry name" value="OS01G0558700 PROTEIN"/>
    <property type="match status" value="1"/>
</dbReference>
<dbReference type="Gramene" id="KGN45542">
    <property type="protein sequence ID" value="KGN45542"/>
    <property type="gene ID" value="Csa_7G451980"/>
</dbReference>
<reference evidence="2 3" key="4">
    <citation type="journal article" date="2011" name="BMC Genomics">
        <title>RNA-Seq improves annotation of protein-coding genes in the cucumber genome.</title>
        <authorList>
            <person name="Li Z."/>
            <person name="Zhang Z."/>
            <person name="Yan P."/>
            <person name="Huang S."/>
            <person name="Fei Z."/>
            <person name="Lin K."/>
        </authorList>
    </citation>
    <scope>NUCLEOTIDE SEQUENCE [LARGE SCALE GENOMIC DNA]</scope>
    <source>
        <strain evidence="3">cv. 9930</strain>
    </source>
</reference>
<organism evidence="2 3">
    <name type="scientific">Cucumis sativus</name>
    <name type="common">Cucumber</name>
    <dbReference type="NCBI Taxonomy" id="3659"/>
    <lineage>
        <taxon>Eukaryota</taxon>
        <taxon>Viridiplantae</taxon>
        <taxon>Streptophyta</taxon>
        <taxon>Embryophyta</taxon>
        <taxon>Tracheophyta</taxon>
        <taxon>Spermatophyta</taxon>
        <taxon>Magnoliopsida</taxon>
        <taxon>eudicotyledons</taxon>
        <taxon>Gunneridae</taxon>
        <taxon>Pentapetalae</taxon>
        <taxon>rosids</taxon>
        <taxon>fabids</taxon>
        <taxon>Cucurbitales</taxon>
        <taxon>Cucurbitaceae</taxon>
        <taxon>Benincaseae</taxon>
        <taxon>Cucumis</taxon>
    </lineage>
</organism>